<comment type="caution">
    <text evidence="10">The sequence shown here is derived from an EMBL/GenBank/DDBJ whole genome shotgun (WGS) entry which is preliminary data.</text>
</comment>
<dbReference type="InterPro" id="IPR058535">
    <property type="entry name" value="MafB19-deam"/>
</dbReference>
<dbReference type="GO" id="GO:0008270">
    <property type="term" value="F:zinc ion binding"/>
    <property type="evidence" value="ECO:0007669"/>
    <property type="project" value="UniProtKB-UniRule"/>
</dbReference>
<evidence type="ECO:0000313" key="11">
    <source>
        <dbReference type="Proteomes" id="UP000705867"/>
    </source>
</evidence>
<feature type="domain" description="CMP/dCMP-type deaminase" evidence="9">
    <location>
        <begin position="2"/>
        <end position="121"/>
    </location>
</feature>
<name>A0A953JAM8_9BACT</name>
<dbReference type="PANTHER" id="PTHR11079:SF202">
    <property type="entry name" value="TRNA-SPECIFIC ADENOSINE DEAMINASE"/>
    <property type="match status" value="1"/>
</dbReference>
<dbReference type="InterPro" id="IPR016192">
    <property type="entry name" value="APOBEC/CMP_deaminase_Zn-bd"/>
</dbReference>
<dbReference type="FunFam" id="3.40.140.10:FF:000005">
    <property type="entry name" value="tRNA-specific adenosine deaminase"/>
    <property type="match status" value="1"/>
</dbReference>
<dbReference type="PROSITE" id="PS00903">
    <property type="entry name" value="CYT_DCMP_DEAMINASES_1"/>
    <property type="match status" value="1"/>
</dbReference>
<dbReference type="Proteomes" id="UP000705867">
    <property type="component" value="Unassembled WGS sequence"/>
</dbReference>
<evidence type="ECO:0000256" key="1">
    <source>
        <dbReference type="ARBA" id="ARBA00010669"/>
    </source>
</evidence>
<dbReference type="HAMAP" id="MF_00972">
    <property type="entry name" value="tRNA_aden_deaminase"/>
    <property type="match status" value="1"/>
</dbReference>
<dbReference type="PANTHER" id="PTHR11079">
    <property type="entry name" value="CYTOSINE DEAMINASE FAMILY MEMBER"/>
    <property type="match status" value="1"/>
</dbReference>
<comment type="function">
    <text evidence="8">Catalyzes the deamination of adenosine to inosine at the wobble position 34 of tRNA(Arg2).</text>
</comment>
<evidence type="ECO:0000256" key="2">
    <source>
        <dbReference type="ARBA" id="ARBA00011738"/>
    </source>
</evidence>
<comment type="similarity">
    <text evidence="1">Belongs to the cytidine and deoxycytidylate deaminase family. ADAT2 subfamily.</text>
</comment>
<protein>
    <recommendedName>
        <fullName evidence="8">tRNA-specific adenosine deaminase</fullName>
        <ecNumber evidence="8">3.5.4.33</ecNumber>
    </recommendedName>
</protein>
<dbReference type="NCBIfam" id="NF008113">
    <property type="entry name" value="PRK10860.1"/>
    <property type="match status" value="1"/>
</dbReference>
<keyword evidence="4 8" id="KW-0479">Metal-binding</keyword>
<dbReference type="CDD" id="cd01285">
    <property type="entry name" value="nucleoside_deaminase"/>
    <property type="match status" value="1"/>
</dbReference>
<keyword evidence="3 8" id="KW-0819">tRNA processing</keyword>
<comment type="subunit">
    <text evidence="2 8">Homodimer.</text>
</comment>
<feature type="binding site" evidence="8">
    <location>
        <position position="53"/>
    </location>
    <ligand>
        <name>Zn(2+)</name>
        <dbReference type="ChEBI" id="CHEBI:29105"/>
        <note>catalytic</note>
    </ligand>
</feature>
<dbReference type="EMBL" id="JAIOIV010000076">
    <property type="protein sequence ID" value="MBZ0156442.1"/>
    <property type="molecule type" value="Genomic_DNA"/>
</dbReference>
<evidence type="ECO:0000256" key="8">
    <source>
        <dbReference type="HAMAP-Rule" id="MF_00972"/>
    </source>
</evidence>
<organism evidence="10 11">
    <name type="scientific">Candidatus Nitrobium versatile</name>
    <dbReference type="NCBI Taxonomy" id="2884831"/>
    <lineage>
        <taxon>Bacteria</taxon>
        <taxon>Pseudomonadati</taxon>
        <taxon>Nitrospirota</taxon>
        <taxon>Nitrospiria</taxon>
        <taxon>Nitrospirales</taxon>
        <taxon>Nitrospiraceae</taxon>
        <taxon>Candidatus Nitrobium</taxon>
    </lineage>
</organism>
<dbReference type="Gene3D" id="3.40.140.10">
    <property type="entry name" value="Cytidine Deaminase, domain 2"/>
    <property type="match status" value="1"/>
</dbReference>
<dbReference type="Pfam" id="PF14437">
    <property type="entry name" value="MafB19-deam"/>
    <property type="match status" value="1"/>
</dbReference>
<dbReference type="InterPro" id="IPR002125">
    <property type="entry name" value="CMP_dCMP_dom"/>
</dbReference>
<keyword evidence="6 8" id="KW-0862">Zinc</keyword>
<sequence length="158" mass="17013">MDSDIDFMRYALGEAQQALEEGEVPVGAVLVVGGEVVASVHNARESTFDPTAHAEVLALRKAAQALRSWRLNNATLYVTKEPCPMCAGAMVNARLGRLVYGCGDPKGGAVESLYRILSDPRLNHQVEVISGVLGEESAALLKSFFRDRRGGAAFPRKL</sequence>
<dbReference type="PROSITE" id="PS51747">
    <property type="entry name" value="CYT_DCMP_DEAMINASES_2"/>
    <property type="match status" value="1"/>
</dbReference>
<keyword evidence="5 8" id="KW-0378">Hydrolase</keyword>
<evidence type="ECO:0000256" key="5">
    <source>
        <dbReference type="ARBA" id="ARBA00022801"/>
    </source>
</evidence>
<comment type="cofactor">
    <cofactor evidence="8">
        <name>Zn(2+)</name>
        <dbReference type="ChEBI" id="CHEBI:29105"/>
    </cofactor>
    <text evidence="8">Binds 1 zinc ion per subunit.</text>
</comment>
<evidence type="ECO:0000256" key="3">
    <source>
        <dbReference type="ARBA" id="ARBA00022694"/>
    </source>
</evidence>
<feature type="active site" description="Proton donor" evidence="8">
    <location>
        <position position="55"/>
    </location>
</feature>
<dbReference type="AlphaFoldDB" id="A0A953JAM8"/>
<accession>A0A953JAM8</accession>
<dbReference type="SUPFAM" id="SSF53927">
    <property type="entry name" value="Cytidine deaminase-like"/>
    <property type="match status" value="1"/>
</dbReference>
<dbReference type="GO" id="GO:0052717">
    <property type="term" value="F:tRNA-specific adenosine-34 deaminase activity"/>
    <property type="evidence" value="ECO:0007669"/>
    <property type="project" value="UniProtKB-UniRule"/>
</dbReference>
<reference evidence="10" key="1">
    <citation type="journal article" date="2021" name="bioRxiv">
        <title>Unraveling nitrogen, sulfur and carbon metabolic pathways and microbial community transcriptional responses to substrate deprivation and toxicity stresses in a bioreactor mimicking anoxic brackish coastal sediment conditions.</title>
        <authorList>
            <person name="Martins P.D."/>
            <person name="Echeveste M.J."/>
            <person name="Arshad A."/>
            <person name="Kurth J."/>
            <person name="Ouboter H."/>
            <person name="Jetten M.S.M."/>
            <person name="Welte C.U."/>
        </authorList>
    </citation>
    <scope>NUCLEOTIDE SEQUENCE</scope>
    <source>
        <strain evidence="10">MAG_39</strain>
    </source>
</reference>
<reference evidence="10" key="2">
    <citation type="submission" date="2021-08" db="EMBL/GenBank/DDBJ databases">
        <authorList>
            <person name="Dalcin Martins P."/>
        </authorList>
    </citation>
    <scope>NUCLEOTIDE SEQUENCE</scope>
    <source>
        <strain evidence="10">MAG_39</strain>
    </source>
</reference>
<comment type="catalytic activity">
    <reaction evidence="7 8">
        <text>adenosine(34) in tRNA + H2O + H(+) = inosine(34) in tRNA + NH4(+)</text>
        <dbReference type="Rhea" id="RHEA:43168"/>
        <dbReference type="Rhea" id="RHEA-COMP:10373"/>
        <dbReference type="Rhea" id="RHEA-COMP:10374"/>
        <dbReference type="ChEBI" id="CHEBI:15377"/>
        <dbReference type="ChEBI" id="CHEBI:15378"/>
        <dbReference type="ChEBI" id="CHEBI:28938"/>
        <dbReference type="ChEBI" id="CHEBI:74411"/>
        <dbReference type="ChEBI" id="CHEBI:82852"/>
        <dbReference type="EC" id="3.5.4.33"/>
    </reaction>
</comment>
<dbReference type="InterPro" id="IPR016193">
    <property type="entry name" value="Cytidine_deaminase-like"/>
</dbReference>
<evidence type="ECO:0000256" key="6">
    <source>
        <dbReference type="ARBA" id="ARBA00022833"/>
    </source>
</evidence>
<dbReference type="GO" id="GO:0002100">
    <property type="term" value="P:tRNA wobble adenosine to inosine editing"/>
    <property type="evidence" value="ECO:0007669"/>
    <property type="project" value="UniProtKB-UniRule"/>
</dbReference>
<evidence type="ECO:0000256" key="4">
    <source>
        <dbReference type="ARBA" id="ARBA00022723"/>
    </source>
</evidence>
<proteinExistence type="inferred from homology"/>
<feature type="binding site" evidence="8">
    <location>
        <position position="86"/>
    </location>
    <ligand>
        <name>Zn(2+)</name>
        <dbReference type="ChEBI" id="CHEBI:29105"/>
        <note>catalytic</note>
    </ligand>
</feature>
<dbReference type="EC" id="3.5.4.33" evidence="8"/>
<feature type="binding site" evidence="8">
    <location>
        <position position="83"/>
    </location>
    <ligand>
        <name>Zn(2+)</name>
        <dbReference type="ChEBI" id="CHEBI:29105"/>
        <note>catalytic</note>
    </ligand>
</feature>
<gene>
    <name evidence="8 10" type="primary">tadA</name>
    <name evidence="10" type="ORF">K8I29_09580</name>
</gene>
<dbReference type="InterPro" id="IPR028883">
    <property type="entry name" value="tRNA_aden_deaminase"/>
</dbReference>
<evidence type="ECO:0000259" key="9">
    <source>
        <dbReference type="PROSITE" id="PS51747"/>
    </source>
</evidence>
<evidence type="ECO:0000256" key="7">
    <source>
        <dbReference type="ARBA" id="ARBA00048045"/>
    </source>
</evidence>
<evidence type="ECO:0000313" key="10">
    <source>
        <dbReference type="EMBL" id="MBZ0156442.1"/>
    </source>
</evidence>